<dbReference type="Proteomes" id="UP000835052">
    <property type="component" value="Unassembled WGS sequence"/>
</dbReference>
<feature type="transmembrane region" description="Helical" evidence="1">
    <location>
        <begin position="97"/>
        <end position="126"/>
    </location>
</feature>
<accession>A0A8S1GPU6</accession>
<dbReference type="AlphaFoldDB" id="A0A8S1GPU6"/>
<evidence type="ECO:0000256" key="1">
    <source>
        <dbReference type="SAM" id="Phobius"/>
    </source>
</evidence>
<feature type="transmembrane region" description="Helical" evidence="1">
    <location>
        <begin position="220"/>
        <end position="243"/>
    </location>
</feature>
<dbReference type="PANTHER" id="PTHR47521">
    <property type="entry name" value="SERPENTINE RECEPTOR, CLASS E (EPSILON)-RELATED"/>
    <property type="match status" value="1"/>
</dbReference>
<feature type="transmembrane region" description="Helical" evidence="1">
    <location>
        <begin position="62"/>
        <end position="85"/>
    </location>
</feature>
<evidence type="ECO:0000313" key="3">
    <source>
        <dbReference type="Proteomes" id="UP000835052"/>
    </source>
</evidence>
<comment type="caution">
    <text evidence="2">The sequence shown here is derived from an EMBL/GenBank/DDBJ whole genome shotgun (WGS) entry which is preliminary data.</text>
</comment>
<feature type="transmembrane region" description="Helical" evidence="1">
    <location>
        <begin position="312"/>
        <end position="336"/>
    </location>
</feature>
<organism evidence="2 3">
    <name type="scientific">Caenorhabditis auriculariae</name>
    <dbReference type="NCBI Taxonomy" id="2777116"/>
    <lineage>
        <taxon>Eukaryota</taxon>
        <taxon>Metazoa</taxon>
        <taxon>Ecdysozoa</taxon>
        <taxon>Nematoda</taxon>
        <taxon>Chromadorea</taxon>
        <taxon>Rhabditida</taxon>
        <taxon>Rhabditina</taxon>
        <taxon>Rhabditomorpha</taxon>
        <taxon>Rhabditoidea</taxon>
        <taxon>Rhabditidae</taxon>
        <taxon>Peloderinae</taxon>
        <taxon>Caenorhabditis</taxon>
    </lineage>
</organism>
<keyword evidence="1" id="KW-0812">Transmembrane</keyword>
<protein>
    <submittedName>
        <fullName evidence="2">Uncharacterized protein</fullName>
    </submittedName>
</protein>
<dbReference type="OrthoDB" id="5828903at2759"/>
<gene>
    <name evidence="2" type="ORF">CAUJ_LOCUS542</name>
</gene>
<dbReference type="InterPro" id="IPR052860">
    <property type="entry name" value="NRL-GPCR1"/>
</dbReference>
<dbReference type="EMBL" id="CAJGYM010000001">
    <property type="protein sequence ID" value="CAD6184623.1"/>
    <property type="molecule type" value="Genomic_DNA"/>
</dbReference>
<proteinExistence type="predicted"/>
<reference evidence="2" key="1">
    <citation type="submission" date="2020-10" db="EMBL/GenBank/DDBJ databases">
        <authorList>
            <person name="Kikuchi T."/>
        </authorList>
    </citation>
    <scope>NUCLEOTIDE SEQUENCE</scope>
    <source>
        <strain evidence="2">NKZ352</strain>
    </source>
</reference>
<feature type="transmembrane region" description="Helical" evidence="1">
    <location>
        <begin position="278"/>
        <end position="300"/>
    </location>
</feature>
<keyword evidence="1" id="KW-1133">Transmembrane helix</keyword>
<sequence length="414" mass="46301">MTNSGRFPEGTPLPAALRVSTESDVIFRMHELDFVRRRYHHHRRTNETTCALGGVSGDFGWYSLQSAITVLNVCAITFNVFFIFVCKRAGVIHKNTCAMLATISACFAVNASAGLLYNIYFFFLGIGGFPKVPSHSGWCSLINSLMVPWDAATCLLMVGVGAERLIATKKHVPSGTISCYVKVIFVMAASAAVFVTINYVMNLTEKGVCICDGASLSERWAMLVRICVCAFVEAGTISLFGYVHILSRNEADGLGINTAKYSLSKRFQIYETYRTTQMLLPSAVLHAVLYLSYLCLLIPIRDLRAEPGLTLLQFNLSTIIFAFPSMHAMAHPVICLSRHYYLRQRVSDMLGEWVPRKISRKVRVEADECSRLHHATPELSSSHSFRSDCGRVDFRIAPEKHAEILESFWEHKRS</sequence>
<name>A0A8S1GPU6_9PELO</name>
<keyword evidence="1" id="KW-0472">Membrane</keyword>
<feature type="transmembrane region" description="Helical" evidence="1">
    <location>
        <begin position="146"/>
        <end position="167"/>
    </location>
</feature>
<evidence type="ECO:0000313" key="2">
    <source>
        <dbReference type="EMBL" id="CAD6184623.1"/>
    </source>
</evidence>
<keyword evidence="3" id="KW-1185">Reference proteome</keyword>
<feature type="transmembrane region" description="Helical" evidence="1">
    <location>
        <begin position="179"/>
        <end position="200"/>
    </location>
</feature>